<sequence length="152" mass="16368">MHTRFGVVVWLLIDDMAPSLPQLLATALLGSLCVSASPRVVHDSLTDSPTFTSKHSGYNKTMMSSSCPHKIMKKHDFTWGPTSTVWTATTTTTHHVDCGPCTALHVSRVHLGVGPQIIYTTTVTATVPTTTTMYACAVEKIARDTAAPTPDK</sequence>
<gene>
    <name evidence="2" type="ORF">VFPBJ_10226</name>
</gene>
<keyword evidence="1" id="KW-0732">Signal</keyword>
<reference evidence="2 3" key="1">
    <citation type="submission" date="2016-01" db="EMBL/GenBank/DDBJ databases">
        <title>Biosynthesis of antibiotic leucinostatins and their inhibition on Phytophthora in bio-control Purpureocillium lilacinum.</title>
        <authorList>
            <person name="Wang G."/>
            <person name="Liu Z."/>
            <person name="Lin R."/>
            <person name="Li E."/>
            <person name="Mao Z."/>
            <person name="Ling J."/>
            <person name="Yin W."/>
            <person name="Xie B."/>
        </authorList>
    </citation>
    <scope>NUCLEOTIDE SEQUENCE [LARGE SCALE GENOMIC DNA]</scope>
    <source>
        <strain evidence="2">PLBJ-1</strain>
    </source>
</reference>
<comment type="caution">
    <text evidence="2">The sequence shown here is derived from an EMBL/GenBank/DDBJ whole genome shotgun (WGS) entry which is preliminary data.</text>
</comment>
<accession>A0A179GC02</accession>
<dbReference type="EMBL" id="LSBH01000009">
    <property type="protein sequence ID" value="OAQ74931.1"/>
    <property type="molecule type" value="Genomic_DNA"/>
</dbReference>
<feature type="signal peptide" evidence="1">
    <location>
        <begin position="1"/>
        <end position="21"/>
    </location>
</feature>
<feature type="chain" id="PRO_5008102544" evidence="1">
    <location>
        <begin position="22"/>
        <end position="152"/>
    </location>
</feature>
<evidence type="ECO:0000313" key="3">
    <source>
        <dbReference type="Proteomes" id="UP000078240"/>
    </source>
</evidence>
<evidence type="ECO:0000313" key="2">
    <source>
        <dbReference type="EMBL" id="OAQ74931.1"/>
    </source>
</evidence>
<organism evidence="2 3">
    <name type="scientific">Purpureocillium lilacinum</name>
    <name type="common">Paecilomyces lilacinus</name>
    <dbReference type="NCBI Taxonomy" id="33203"/>
    <lineage>
        <taxon>Eukaryota</taxon>
        <taxon>Fungi</taxon>
        <taxon>Dikarya</taxon>
        <taxon>Ascomycota</taxon>
        <taxon>Pezizomycotina</taxon>
        <taxon>Sordariomycetes</taxon>
        <taxon>Hypocreomycetidae</taxon>
        <taxon>Hypocreales</taxon>
        <taxon>Ophiocordycipitaceae</taxon>
        <taxon>Purpureocillium</taxon>
    </lineage>
</organism>
<dbReference type="AlphaFoldDB" id="A0A179GC02"/>
<proteinExistence type="predicted"/>
<dbReference type="Proteomes" id="UP000078240">
    <property type="component" value="Unassembled WGS sequence"/>
</dbReference>
<name>A0A179GC02_PURLI</name>
<evidence type="ECO:0000256" key="1">
    <source>
        <dbReference type="SAM" id="SignalP"/>
    </source>
</evidence>
<protein>
    <submittedName>
        <fullName evidence="2">Uncharacterized protein</fullName>
    </submittedName>
</protein>